<comment type="caution">
    <text evidence="2">The sequence shown here is derived from an EMBL/GenBank/DDBJ whole genome shotgun (WGS) entry which is preliminary data.</text>
</comment>
<dbReference type="Gene3D" id="2.60.120.260">
    <property type="entry name" value="Galactose-binding domain-like"/>
    <property type="match status" value="1"/>
</dbReference>
<dbReference type="InterPro" id="IPR013830">
    <property type="entry name" value="SGNH_hydro"/>
</dbReference>
<feature type="domain" description="SGNH hydrolase-type esterase" evidence="1">
    <location>
        <begin position="175"/>
        <end position="276"/>
    </location>
</feature>
<keyword evidence="3" id="KW-1185">Reference proteome</keyword>
<dbReference type="OrthoDB" id="2060945at2"/>
<keyword evidence="2" id="KW-0378">Hydrolase</keyword>
<protein>
    <submittedName>
        <fullName evidence="2">GDSL-like lipase/acylhydrolase family protein</fullName>
    </submittedName>
</protein>
<organism evidence="2 3">
    <name type="scientific">Pseudochrobactrum asaccharolyticum</name>
    <dbReference type="NCBI Taxonomy" id="354351"/>
    <lineage>
        <taxon>Bacteria</taxon>
        <taxon>Pseudomonadati</taxon>
        <taxon>Pseudomonadota</taxon>
        <taxon>Alphaproteobacteria</taxon>
        <taxon>Hyphomicrobiales</taxon>
        <taxon>Brucellaceae</taxon>
        <taxon>Pseudochrobactrum</taxon>
    </lineage>
</organism>
<dbReference type="Pfam" id="PF14606">
    <property type="entry name" value="Lipase_GDSL_3"/>
    <property type="match status" value="1"/>
</dbReference>
<dbReference type="Proteomes" id="UP000252893">
    <property type="component" value="Unassembled WGS sequence"/>
</dbReference>
<dbReference type="AlphaFoldDB" id="A0A366DLL0"/>
<name>A0A366DLL0_9HYPH</name>
<evidence type="ECO:0000313" key="2">
    <source>
        <dbReference type="EMBL" id="RBO90936.1"/>
    </source>
</evidence>
<dbReference type="EMBL" id="QNRH01000011">
    <property type="protein sequence ID" value="RBO90936.1"/>
    <property type="molecule type" value="Genomic_DNA"/>
</dbReference>
<dbReference type="GO" id="GO:0016788">
    <property type="term" value="F:hydrolase activity, acting on ester bonds"/>
    <property type="evidence" value="ECO:0007669"/>
    <property type="project" value="UniProtKB-ARBA"/>
</dbReference>
<gene>
    <name evidence="2" type="ORF">DFR47_11131</name>
</gene>
<proteinExistence type="predicted"/>
<dbReference type="SUPFAM" id="SSF52266">
    <property type="entry name" value="SGNH hydrolase"/>
    <property type="match status" value="1"/>
</dbReference>
<accession>A0A366DLL0</accession>
<evidence type="ECO:0000259" key="1">
    <source>
        <dbReference type="Pfam" id="PF14606"/>
    </source>
</evidence>
<dbReference type="InterPro" id="IPR036514">
    <property type="entry name" value="SGNH_hydro_sf"/>
</dbReference>
<reference evidence="2 3" key="1">
    <citation type="submission" date="2018-06" db="EMBL/GenBank/DDBJ databases">
        <title>Genomic Encyclopedia of Type Strains, Phase IV (KMG-IV): sequencing the most valuable type-strain genomes for metagenomic binning, comparative biology and taxonomic classification.</title>
        <authorList>
            <person name="Goeker M."/>
        </authorList>
    </citation>
    <scope>NUCLEOTIDE SEQUENCE [LARGE SCALE GENOMIC DNA]</scope>
    <source>
        <strain evidence="2 3">DSM 25619</strain>
    </source>
</reference>
<dbReference type="RefSeq" id="WP_113946099.1">
    <property type="nucleotide sequence ID" value="NZ_JBHEEG010000013.1"/>
</dbReference>
<sequence>MLTNNLIISTPIDTSLMRGFVELEKTTVGLLPHRLPVNARTQFSDPQLALIETETSGVRLEFKTSATTIEIDVLPTRREIVGIRPRPNGVYDLCINGRLERQQSAKSATILLTDMSAGTTVRKDGPLQTLRFDGLPSGKKLIEIWLPHNEITELCALRANAPIEPLPNTEKSVWVHHGSSISHGSNAKSPTEIWPIIAARATGMDLMNMGFSGNALLDPFTARAIRDRRADFISVKIGINLVNMDLMRLRAFGPAVHGFLDTIRDGHPDTPLLMISPIYCPIHETTPGPGMFDLKALAEGQTKFLASGNSEEVQTGKLTLTVIRQHLQRIVEERSSHDPNIHYLDGLMLYGEQDHARLPLEDRLHPDAEVHRLIGQRFAPLLQSRCRL</sequence>
<dbReference type="Gene3D" id="3.40.50.1110">
    <property type="entry name" value="SGNH hydrolase"/>
    <property type="match status" value="1"/>
</dbReference>
<evidence type="ECO:0000313" key="3">
    <source>
        <dbReference type="Proteomes" id="UP000252893"/>
    </source>
</evidence>